<accession>A0A936ZSJ3</accession>
<organism evidence="2 3">
    <name type="scientific">Aquimarina mytili</name>
    <dbReference type="NCBI Taxonomy" id="874423"/>
    <lineage>
        <taxon>Bacteria</taxon>
        <taxon>Pseudomonadati</taxon>
        <taxon>Bacteroidota</taxon>
        <taxon>Flavobacteriia</taxon>
        <taxon>Flavobacteriales</taxon>
        <taxon>Flavobacteriaceae</taxon>
        <taxon>Aquimarina</taxon>
    </lineage>
</organism>
<evidence type="ECO:0000313" key="2">
    <source>
        <dbReference type="EMBL" id="MBL0684632.1"/>
    </source>
</evidence>
<keyword evidence="1" id="KW-0812">Transmembrane</keyword>
<keyword evidence="1" id="KW-0472">Membrane</keyword>
<dbReference type="Pfam" id="PF12412">
    <property type="entry name" value="DUF3667"/>
    <property type="match status" value="1"/>
</dbReference>
<proteinExistence type="predicted"/>
<reference evidence="2" key="1">
    <citation type="submission" date="2021-01" db="EMBL/GenBank/DDBJ databases">
        <authorList>
            <person name="Zhong Y.L."/>
        </authorList>
    </citation>
    <scope>NUCLEOTIDE SEQUENCE</scope>
    <source>
        <strain evidence="2">KCTC 23302</strain>
    </source>
</reference>
<name>A0A936ZSJ3_9FLAO</name>
<evidence type="ECO:0000313" key="3">
    <source>
        <dbReference type="Proteomes" id="UP000651057"/>
    </source>
</evidence>
<dbReference type="AlphaFoldDB" id="A0A936ZSJ3"/>
<protein>
    <submittedName>
        <fullName evidence="2">DUF3667 domain-containing protein</fullName>
    </submittedName>
</protein>
<feature type="transmembrane region" description="Helical" evidence="1">
    <location>
        <begin position="251"/>
        <end position="276"/>
    </location>
</feature>
<sequence>MNCKNCKKSITSKTKFCDECGAKVIKKRITFRNLIKDLFSNAFGWDNRYFVTIRTLVTSPHVLLNEYIDGTRKKYVNPFGFFAIGAAISLLAFNQFSEDYLSIVGEVNKKQMEAMNDVILSDRTNDENVSDNVKVLDHDELLKKQLAQGEKIQKTILKYYNLFSFVLLPFYAIIAFLTFWKPYNYGEHLVINAYIQGLTFLLTTIFFLLGLVFTTTIHFLGLGSTIIYYTYAYTRLYNLSFGQVIVRLLKFVVITAVMIIGLIFLGFIIGVVGSALGQ</sequence>
<dbReference type="InterPro" id="IPR022134">
    <property type="entry name" value="DUF3667"/>
</dbReference>
<keyword evidence="1" id="KW-1133">Transmembrane helix</keyword>
<feature type="transmembrane region" description="Helical" evidence="1">
    <location>
        <begin position="159"/>
        <end position="180"/>
    </location>
</feature>
<evidence type="ECO:0000256" key="1">
    <source>
        <dbReference type="SAM" id="Phobius"/>
    </source>
</evidence>
<feature type="transmembrane region" description="Helical" evidence="1">
    <location>
        <begin position="200"/>
        <end position="231"/>
    </location>
</feature>
<dbReference type="Proteomes" id="UP000651057">
    <property type="component" value="Unassembled WGS sequence"/>
</dbReference>
<dbReference type="EMBL" id="JAERQJ010000005">
    <property type="protein sequence ID" value="MBL0684632.1"/>
    <property type="molecule type" value="Genomic_DNA"/>
</dbReference>
<keyword evidence="3" id="KW-1185">Reference proteome</keyword>
<comment type="caution">
    <text evidence="2">The sequence shown here is derived from an EMBL/GenBank/DDBJ whole genome shotgun (WGS) entry which is preliminary data.</text>
</comment>
<dbReference type="RefSeq" id="WP_201921232.1">
    <property type="nucleotide sequence ID" value="NZ_BAABAX010000031.1"/>
</dbReference>
<gene>
    <name evidence="2" type="ORF">JJQ60_13965</name>
</gene>